<evidence type="ECO:0000259" key="1">
    <source>
        <dbReference type="Pfam" id="PF14491"/>
    </source>
</evidence>
<name>C6BT13_MARSD</name>
<dbReference type="HOGENOM" id="CLU_073777_0_0_7"/>
<dbReference type="STRING" id="526222.Desal_1655"/>
<keyword evidence="3" id="KW-1185">Reference proteome</keyword>
<dbReference type="EMBL" id="CP001649">
    <property type="protein sequence ID" value="ACS79717.1"/>
    <property type="molecule type" value="Genomic_DNA"/>
</dbReference>
<dbReference type="Pfam" id="PF14491">
    <property type="entry name" value="DUF4435"/>
    <property type="match status" value="1"/>
</dbReference>
<dbReference type="OrthoDB" id="8448914at2"/>
<evidence type="ECO:0000313" key="3">
    <source>
        <dbReference type="Proteomes" id="UP000002601"/>
    </source>
</evidence>
<dbReference type="Proteomes" id="UP000002601">
    <property type="component" value="Chromosome"/>
</dbReference>
<organism evidence="2 3">
    <name type="scientific">Maridesulfovibrio salexigens (strain ATCC 14822 / DSM 2638 / NCIMB 8403 / VKM B-1763)</name>
    <name type="common">Desulfovibrio salexigens</name>
    <dbReference type="NCBI Taxonomy" id="526222"/>
    <lineage>
        <taxon>Bacteria</taxon>
        <taxon>Pseudomonadati</taxon>
        <taxon>Thermodesulfobacteriota</taxon>
        <taxon>Desulfovibrionia</taxon>
        <taxon>Desulfovibrionales</taxon>
        <taxon>Desulfovibrionaceae</taxon>
        <taxon>Maridesulfovibrio</taxon>
    </lineage>
</organism>
<dbReference type="KEGG" id="dsa:Desal_1655"/>
<gene>
    <name evidence="2" type="ordered locus">Desal_1655</name>
</gene>
<accession>C6BT13</accession>
<feature type="domain" description="DUF4435" evidence="1">
    <location>
        <begin position="22"/>
        <end position="261"/>
    </location>
</feature>
<reference evidence="2 3" key="1">
    <citation type="submission" date="2009-06" db="EMBL/GenBank/DDBJ databases">
        <title>Complete sequence of Desulfovibrio salexigens DSM 2638.</title>
        <authorList>
            <consortium name="US DOE Joint Genome Institute"/>
            <person name="Lucas S."/>
            <person name="Copeland A."/>
            <person name="Lapidus A."/>
            <person name="Glavina del Rio T."/>
            <person name="Tice H."/>
            <person name="Bruce D."/>
            <person name="Goodwin L."/>
            <person name="Pitluck S."/>
            <person name="Munk A.C."/>
            <person name="Brettin T."/>
            <person name="Detter J.C."/>
            <person name="Han C."/>
            <person name="Tapia R."/>
            <person name="Larimer F."/>
            <person name="Land M."/>
            <person name="Hauser L."/>
            <person name="Kyrpides N."/>
            <person name="Anderson I."/>
            <person name="Wall J.D."/>
            <person name="Arkin A.P."/>
            <person name="Dehal P."/>
            <person name="Chivian D."/>
            <person name="Giles B."/>
            <person name="Hazen T.C."/>
        </authorList>
    </citation>
    <scope>NUCLEOTIDE SEQUENCE [LARGE SCALE GENOMIC DNA]</scope>
    <source>
        <strain evidence="3">ATCC 14822 / DSM 2638 / NCIMB 8403 / VKM B-1763</strain>
    </source>
</reference>
<sequence>MSFVRSDVARVAKSIFFSKENGIDIFVEDTAVGFKKLYLILFKRVFEGIYNIENIYPLGSRSAVVNRCQIDQRRDNPRPRLYVVDGDLNLLHGNWDVPWDGLYQLPRYCIENFLLDEQAILEILDEEDPEQTLEDLRIQFDFVNWISANKELMVNLFIEYAVSIVLTPEEKTISLGVNELKSDSSGIVDHVKTIERINFIKQRTIEKVGEDSYSIVKEEIASIVGDENIMLVKYASAKDYLFPLLKIYLRNKKCEIKHTQCSLRLRIAKKCNLDCLMDCIDSVNVN</sequence>
<protein>
    <recommendedName>
        <fullName evidence="1">DUF4435 domain-containing protein</fullName>
    </recommendedName>
</protein>
<evidence type="ECO:0000313" key="2">
    <source>
        <dbReference type="EMBL" id="ACS79717.1"/>
    </source>
</evidence>
<dbReference type="InterPro" id="IPR029492">
    <property type="entry name" value="DUF4435"/>
</dbReference>
<dbReference type="AlphaFoldDB" id="C6BT13"/>
<proteinExistence type="predicted"/>